<evidence type="ECO:0000313" key="2">
    <source>
        <dbReference type="EMBL" id="SHM29648.1"/>
    </source>
</evidence>
<gene>
    <name evidence="2" type="ORF">SAMN05444366_2793</name>
</gene>
<dbReference type="PROSITE" id="PS51257">
    <property type="entry name" value="PROKAR_LIPOPROTEIN"/>
    <property type="match status" value="1"/>
</dbReference>
<dbReference type="RefSeq" id="WP_072973366.1">
    <property type="nucleotide sequence ID" value="NZ_FRBY01000004.1"/>
</dbReference>
<dbReference type="InterPro" id="IPR025970">
    <property type="entry name" value="SusE"/>
</dbReference>
<keyword evidence="3" id="KW-1185">Reference proteome</keyword>
<evidence type="ECO:0000313" key="3">
    <source>
        <dbReference type="Proteomes" id="UP000184121"/>
    </source>
</evidence>
<organism evidence="2 3">
    <name type="scientific">Flavobacterium saccharophilum</name>
    <dbReference type="NCBI Taxonomy" id="29534"/>
    <lineage>
        <taxon>Bacteria</taxon>
        <taxon>Pseudomonadati</taxon>
        <taxon>Bacteroidota</taxon>
        <taxon>Flavobacteriia</taxon>
        <taxon>Flavobacteriales</taxon>
        <taxon>Flavobacteriaceae</taxon>
        <taxon>Flavobacterium</taxon>
    </lineage>
</organism>
<sequence length="374" mass="41489">MKNIYSKLLIVICAVFLVSCDNDETMSHTNVSAVNALYSPADNKFFDLGAQSSAIFEWEAAKAEDNGAVLYDVVFDRESGDFSKPVYTIPSDGKGFQNKLNISFTELNKIAEMAGIQSESIGKLKWTVYSTKGLNVQKSTVSGIIEVQRPGGFPTPDQLFITGTASENGETVADAQAFKKTGATSFEIYTKLKAGSYKFITRKNGTPEVFYISEDKLKQDGATTYAGDSKVYKIKVDFSDGSTTMTEIKKIELWFPPLSSYLFEYTYSGGGIWKAANKHIDFKVESWGKDERYKFKFTVVNGETTSEEWYGSINGDNNRPDASTAASYWYMVPVTNDFWNNCFKFATAIDNSNVNAEINFSAAATAYTHSFTIL</sequence>
<dbReference type="EMBL" id="FRBY01000004">
    <property type="protein sequence ID" value="SHM29648.1"/>
    <property type="molecule type" value="Genomic_DNA"/>
</dbReference>
<dbReference type="Proteomes" id="UP000184121">
    <property type="component" value="Unassembled WGS sequence"/>
</dbReference>
<dbReference type="AlphaFoldDB" id="A0A1M7HMK9"/>
<name>A0A1M7HMK9_9FLAO</name>
<protein>
    <submittedName>
        <fullName evidence="2">SusE outer membrane protein</fullName>
    </submittedName>
</protein>
<dbReference type="STRING" id="29534.SAMN05444366_2793"/>
<evidence type="ECO:0000259" key="1">
    <source>
        <dbReference type="Pfam" id="PF14292"/>
    </source>
</evidence>
<dbReference type="Pfam" id="PF14292">
    <property type="entry name" value="SusE"/>
    <property type="match status" value="1"/>
</dbReference>
<dbReference type="OrthoDB" id="631295at2"/>
<feature type="domain" description="SusE outer membrane protein" evidence="1">
    <location>
        <begin position="23"/>
        <end position="128"/>
    </location>
</feature>
<reference evidence="3" key="1">
    <citation type="submission" date="2016-11" db="EMBL/GenBank/DDBJ databases">
        <authorList>
            <person name="Varghese N."/>
            <person name="Submissions S."/>
        </authorList>
    </citation>
    <scope>NUCLEOTIDE SEQUENCE [LARGE SCALE GENOMIC DNA]</scope>
    <source>
        <strain evidence="3">DSM 1811</strain>
    </source>
</reference>
<accession>A0A1M7HMK9</accession>
<proteinExistence type="predicted"/>